<protein>
    <submittedName>
        <fullName evidence="9">Uncharacterized protein</fullName>
    </submittedName>
</protein>
<dbReference type="Gene3D" id="3.30.70.330">
    <property type="match status" value="1"/>
</dbReference>
<dbReference type="InterPro" id="IPR035979">
    <property type="entry name" value="RBD_domain_sf"/>
</dbReference>
<feature type="domain" description="HTH OST-type" evidence="8">
    <location>
        <begin position="19"/>
        <end position="93"/>
    </location>
</feature>
<reference evidence="9" key="2">
    <citation type="submission" date="2021-01" db="UniProtKB">
        <authorList>
            <consortium name="EnsemblMetazoa"/>
        </authorList>
    </citation>
    <scope>IDENTIFICATION</scope>
</reference>
<evidence type="ECO:0000256" key="4">
    <source>
        <dbReference type="ARBA" id="ARBA00023242"/>
    </source>
</evidence>
<comment type="subcellular location">
    <subcellularLocation>
        <location evidence="1">Nucleus</location>
    </subcellularLocation>
</comment>
<dbReference type="PROSITE" id="PS50102">
    <property type="entry name" value="RRM"/>
    <property type="match status" value="2"/>
</dbReference>
<dbReference type="GeneID" id="100892920"/>
<evidence type="ECO:0000256" key="1">
    <source>
        <dbReference type="ARBA" id="ARBA00004123"/>
    </source>
</evidence>
<dbReference type="EnsemblMetazoa" id="XM_030976558">
    <property type="protein sequence ID" value="XP_030832418"/>
    <property type="gene ID" value="LOC100892920"/>
</dbReference>
<dbReference type="SUPFAM" id="SSF54928">
    <property type="entry name" value="RNA-binding domain, RBD"/>
    <property type="match status" value="1"/>
</dbReference>
<feature type="compositionally biased region" description="Basic and acidic residues" evidence="6">
    <location>
        <begin position="245"/>
        <end position="255"/>
    </location>
</feature>
<dbReference type="InParanoid" id="A0A7M7N9D9"/>
<dbReference type="OrthoDB" id="1879688at2759"/>
<feature type="compositionally biased region" description="Basic and acidic residues" evidence="6">
    <location>
        <begin position="442"/>
        <end position="471"/>
    </location>
</feature>
<dbReference type="AlphaFoldDB" id="A0A7M7N9D9"/>
<dbReference type="GO" id="GO:0003723">
    <property type="term" value="F:RNA binding"/>
    <property type="evidence" value="ECO:0007669"/>
    <property type="project" value="UniProtKB-UniRule"/>
</dbReference>
<feature type="compositionally biased region" description="Low complexity" evidence="6">
    <location>
        <begin position="516"/>
        <end position="530"/>
    </location>
</feature>
<evidence type="ECO:0000313" key="9">
    <source>
        <dbReference type="EnsemblMetazoa" id="XP_030832418"/>
    </source>
</evidence>
<dbReference type="CDD" id="cd00590">
    <property type="entry name" value="RRM_SF"/>
    <property type="match status" value="1"/>
</dbReference>
<dbReference type="GO" id="GO:0005634">
    <property type="term" value="C:nucleus"/>
    <property type="evidence" value="ECO:0007669"/>
    <property type="project" value="UniProtKB-SubCell"/>
</dbReference>
<evidence type="ECO:0000259" key="8">
    <source>
        <dbReference type="PROSITE" id="PS51644"/>
    </source>
</evidence>
<organism evidence="9 10">
    <name type="scientific">Strongylocentrotus purpuratus</name>
    <name type="common">Purple sea urchin</name>
    <dbReference type="NCBI Taxonomy" id="7668"/>
    <lineage>
        <taxon>Eukaryota</taxon>
        <taxon>Metazoa</taxon>
        <taxon>Echinodermata</taxon>
        <taxon>Eleutherozoa</taxon>
        <taxon>Echinozoa</taxon>
        <taxon>Echinoidea</taxon>
        <taxon>Euechinoidea</taxon>
        <taxon>Echinacea</taxon>
        <taxon>Camarodonta</taxon>
        <taxon>Echinidea</taxon>
        <taxon>Strongylocentrotidae</taxon>
        <taxon>Strongylocentrotus</taxon>
    </lineage>
</organism>
<feature type="region of interest" description="Disordered" evidence="6">
    <location>
        <begin position="240"/>
        <end position="280"/>
    </location>
</feature>
<feature type="domain" description="RRM" evidence="7">
    <location>
        <begin position="348"/>
        <end position="426"/>
    </location>
</feature>
<evidence type="ECO:0000313" key="10">
    <source>
        <dbReference type="Proteomes" id="UP000007110"/>
    </source>
</evidence>
<dbReference type="PROSITE" id="PS51644">
    <property type="entry name" value="HTH_OST"/>
    <property type="match status" value="1"/>
</dbReference>
<feature type="region of interest" description="Disordered" evidence="6">
    <location>
        <begin position="102"/>
        <end position="158"/>
    </location>
</feature>
<evidence type="ECO:0000256" key="2">
    <source>
        <dbReference type="ARBA" id="ARBA00022737"/>
    </source>
</evidence>
<dbReference type="InterPro" id="IPR000504">
    <property type="entry name" value="RRM_dom"/>
</dbReference>
<evidence type="ECO:0000256" key="5">
    <source>
        <dbReference type="PROSITE-ProRule" id="PRU00176"/>
    </source>
</evidence>
<keyword evidence="2" id="KW-0677">Repeat</keyword>
<dbReference type="KEGG" id="spu:100892920"/>
<dbReference type="PANTHER" id="PTHR48039">
    <property type="entry name" value="RNA-BINDING MOTIF PROTEIN 14B"/>
    <property type="match status" value="1"/>
</dbReference>
<feature type="region of interest" description="Disordered" evidence="6">
    <location>
        <begin position="426"/>
        <end position="581"/>
    </location>
</feature>
<dbReference type="InterPro" id="IPR012677">
    <property type="entry name" value="Nucleotide-bd_a/b_plait_sf"/>
</dbReference>
<dbReference type="PANTHER" id="PTHR48039:SF5">
    <property type="entry name" value="RNA-BINDING PROTEIN 28"/>
    <property type="match status" value="1"/>
</dbReference>
<dbReference type="RefSeq" id="XP_030832418.1">
    <property type="nucleotide sequence ID" value="XM_030976558.1"/>
</dbReference>
<feature type="compositionally biased region" description="Basic and acidic residues" evidence="6">
    <location>
        <begin position="129"/>
        <end position="140"/>
    </location>
</feature>
<keyword evidence="3 5" id="KW-0694">RNA-binding</keyword>
<name>A0A7M7N9D9_STRPU</name>
<accession>A0A7M7N9D9</accession>
<proteinExistence type="predicted"/>
<dbReference type="CDD" id="cd09972">
    <property type="entry name" value="LOTUS_TDRD_OSKAR"/>
    <property type="match status" value="1"/>
</dbReference>
<feature type="compositionally biased region" description="Basic residues" evidence="6">
    <location>
        <begin position="118"/>
        <end position="128"/>
    </location>
</feature>
<evidence type="ECO:0000259" key="7">
    <source>
        <dbReference type="PROSITE" id="PS50102"/>
    </source>
</evidence>
<sequence length="581" mass="65020">MAQPQDNKMAEKSSEECRIPEEIKKSVRAVLLSKIGGVPLESFSSDFKKLAGYPLRFNKLGFPTLRQFLEAMPDHVRFNYSDEASKWMLYGIGDPNSYMSSAAKKAQFSKPGDGTKETRKRNRRKSPKSNKDKGENRLAKEQNLSQNSNTDQKAEGLRVSRSHRGLFSVCVFYSGKLGDNKHIVMQEVVELFATQGDVIEKSAVKNLMFFRFLKEEEAISVIKLYNGRCLSDGNPIRVQPATEKMASRNKSERPHGKPSQYEQGGEQQQHLQHLMQQHNQQHEQILAQHQMLQHYNCEPWSPDTYQYLQPHIGMQEAYIGMHGEPFSEGYSDYNGFEDSVGVSASAVVEICVLNLTQAVTKEDLLSVFWSFNPLMVRLRTKQGDGNRRSCFAFVAFGCLVDAHNAQANMQGTFIKGCHLKIEIAKTKQHHPQEEQVPLQQDKNLDNRKPRTERSQSRGQSRDHRHSSRSEDESNDSISAEMVVSDSSDSPSYMDNKIPVIDDSPYSAKASRLDDTSSSGGSEGSPVPSQPDGGMMIGQGRGSLHGHVSPSLGRGLAMLSIGTEKKKPRPSLADLVGKLHEL</sequence>
<feature type="compositionally biased region" description="Polar residues" evidence="6">
    <location>
        <begin position="142"/>
        <end position="151"/>
    </location>
</feature>
<dbReference type="InterPro" id="IPR025605">
    <property type="entry name" value="OST-HTH/LOTUS_dom"/>
</dbReference>
<keyword evidence="4" id="KW-0539">Nucleus</keyword>
<evidence type="ECO:0000256" key="3">
    <source>
        <dbReference type="ARBA" id="ARBA00022884"/>
    </source>
</evidence>
<keyword evidence="10" id="KW-1185">Reference proteome</keyword>
<dbReference type="Pfam" id="PF00076">
    <property type="entry name" value="RRM_1"/>
    <property type="match status" value="1"/>
</dbReference>
<feature type="domain" description="RRM" evidence="7">
    <location>
        <begin position="170"/>
        <end position="243"/>
    </location>
</feature>
<reference evidence="10" key="1">
    <citation type="submission" date="2015-02" db="EMBL/GenBank/DDBJ databases">
        <title>Genome sequencing for Strongylocentrotus purpuratus.</title>
        <authorList>
            <person name="Murali S."/>
            <person name="Liu Y."/>
            <person name="Vee V."/>
            <person name="English A."/>
            <person name="Wang M."/>
            <person name="Skinner E."/>
            <person name="Han Y."/>
            <person name="Muzny D.M."/>
            <person name="Worley K.C."/>
            <person name="Gibbs R.A."/>
        </authorList>
    </citation>
    <scope>NUCLEOTIDE SEQUENCE</scope>
</reference>
<dbReference type="Gene3D" id="3.30.420.610">
    <property type="entry name" value="LOTUS domain-like"/>
    <property type="match status" value="1"/>
</dbReference>
<dbReference type="Pfam" id="PF12872">
    <property type="entry name" value="OST-HTH"/>
    <property type="match status" value="1"/>
</dbReference>
<dbReference type="OMA" id="QDPNMAE"/>
<dbReference type="Proteomes" id="UP000007110">
    <property type="component" value="Unassembled WGS sequence"/>
</dbReference>
<dbReference type="InterPro" id="IPR051945">
    <property type="entry name" value="RRM_MRD1_RNA_proc_ribogen"/>
</dbReference>
<feature type="compositionally biased region" description="Low complexity" evidence="6">
    <location>
        <begin position="260"/>
        <end position="280"/>
    </location>
</feature>
<evidence type="ECO:0000256" key="6">
    <source>
        <dbReference type="SAM" id="MobiDB-lite"/>
    </source>
</evidence>
<dbReference type="SMART" id="SM00360">
    <property type="entry name" value="RRM"/>
    <property type="match status" value="2"/>
</dbReference>
<dbReference type="InterPro" id="IPR041966">
    <property type="entry name" value="LOTUS-like"/>
</dbReference>